<dbReference type="InterPro" id="IPR029052">
    <property type="entry name" value="Metallo-depent_PP-like"/>
</dbReference>
<evidence type="ECO:0000313" key="6">
    <source>
        <dbReference type="Proteomes" id="UP000635606"/>
    </source>
</evidence>
<dbReference type="Gene3D" id="3.60.21.10">
    <property type="match status" value="1"/>
</dbReference>
<evidence type="ECO:0000256" key="1">
    <source>
        <dbReference type="ARBA" id="ARBA00005662"/>
    </source>
</evidence>
<feature type="compositionally biased region" description="Polar residues" evidence="2">
    <location>
        <begin position="15"/>
        <end position="31"/>
    </location>
</feature>
<name>A0A8J4A3W4_9ACTN</name>
<accession>A0A8J4A3W4</accession>
<evidence type="ECO:0000256" key="2">
    <source>
        <dbReference type="SAM" id="MobiDB-lite"/>
    </source>
</evidence>
<dbReference type="SMART" id="SM00854">
    <property type="entry name" value="PGA_cap"/>
    <property type="match status" value="1"/>
</dbReference>
<organism evidence="5 6">
    <name type="scientific">Virgisporangium ochraceum</name>
    <dbReference type="NCBI Taxonomy" id="65505"/>
    <lineage>
        <taxon>Bacteria</taxon>
        <taxon>Bacillati</taxon>
        <taxon>Actinomycetota</taxon>
        <taxon>Actinomycetes</taxon>
        <taxon>Micromonosporales</taxon>
        <taxon>Micromonosporaceae</taxon>
        <taxon>Virgisporangium</taxon>
    </lineage>
</organism>
<protein>
    <recommendedName>
        <fullName evidence="4">Capsule synthesis protein CapA domain-containing protein</fullName>
    </recommendedName>
</protein>
<dbReference type="InterPro" id="IPR019079">
    <property type="entry name" value="Capsule_synth_CapA"/>
</dbReference>
<feature type="transmembrane region" description="Helical" evidence="3">
    <location>
        <begin position="80"/>
        <end position="102"/>
    </location>
</feature>
<feature type="compositionally biased region" description="Low complexity" evidence="2">
    <location>
        <begin position="123"/>
        <end position="132"/>
    </location>
</feature>
<evidence type="ECO:0000313" key="5">
    <source>
        <dbReference type="EMBL" id="GIJ74671.1"/>
    </source>
</evidence>
<dbReference type="CDD" id="cd07381">
    <property type="entry name" value="MPP_CapA"/>
    <property type="match status" value="1"/>
</dbReference>
<dbReference type="AlphaFoldDB" id="A0A8J4A3W4"/>
<feature type="region of interest" description="Disordered" evidence="2">
    <location>
        <begin position="104"/>
        <end position="134"/>
    </location>
</feature>
<comment type="caution">
    <text evidence="5">The sequence shown here is derived from an EMBL/GenBank/DDBJ whole genome shotgun (WGS) entry which is preliminary data.</text>
</comment>
<evidence type="ECO:0000256" key="3">
    <source>
        <dbReference type="SAM" id="Phobius"/>
    </source>
</evidence>
<feature type="compositionally biased region" description="Basic and acidic residues" evidence="2">
    <location>
        <begin position="1"/>
        <end position="10"/>
    </location>
</feature>
<dbReference type="PANTHER" id="PTHR33393">
    <property type="entry name" value="POLYGLUTAMINE SYNTHESIS ACCESSORY PROTEIN RV0574C-RELATED"/>
    <property type="match status" value="1"/>
</dbReference>
<dbReference type="Proteomes" id="UP000635606">
    <property type="component" value="Unassembled WGS sequence"/>
</dbReference>
<dbReference type="PANTHER" id="PTHR33393:SF11">
    <property type="entry name" value="POLYGLUTAMINE SYNTHESIS ACCESSORY PROTEIN RV0574C-RELATED"/>
    <property type="match status" value="1"/>
</dbReference>
<keyword evidence="3" id="KW-0812">Transmembrane</keyword>
<dbReference type="InterPro" id="IPR052169">
    <property type="entry name" value="CW_Biosynth-Accessory"/>
</dbReference>
<dbReference type="RefSeq" id="WP_239161024.1">
    <property type="nucleotide sequence ID" value="NZ_BOPH01000142.1"/>
</dbReference>
<dbReference type="SUPFAM" id="SSF56300">
    <property type="entry name" value="Metallo-dependent phosphatases"/>
    <property type="match status" value="1"/>
</dbReference>
<proteinExistence type="inferred from homology"/>
<reference evidence="5" key="1">
    <citation type="submission" date="2021-01" db="EMBL/GenBank/DDBJ databases">
        <title>Whole genome shotgun sequence of Virgisporangium ochraceum NBRC 16418.</title>
        <authorList>
            <person name="Komaki H."/>
            <person name="Tamura T."/>
        </authorList>
    </citation>
    <scope>NUCLEOTIDE SEQUENCE</scope>
    <source>
        <strain evidence="5">NBRC 16418</strain>
    </source>
</reference>
<keyword evidence="3" id="KW-0472">Membrane</keyword>
<comment type="similarity">
    <text evidence="1">Belongs to the CapA family.</text>
</comment>
<evidence type="ECO:0000259" key="4">
    <source>
        <dbReference type="SMART" id="SM00854"/>
    </source>
</evidence>
<feature type="domain" description="Capsule synthesis protein CapA" evidence="4">
    <location>
        <begin position="137"/>
        <end position="376"/>
    </location>
</feature>
<gene>
    <name evidence="5" type="ORF">Voc01_095880</name>
</gene>
<keyword evidence="6" id="KW-1185">Reference proteome</keyword>
<feature type="region of interest" description="Disordered" evidence="2">
    <location>
        <begin position="1"/>
        <end position="75"/>
    </location>
</feature>
<dbReference type="EMBL" id="BOPH01000142">
    <property type="protein sequence ID" value="GIJ74671.1"/>
    <property type="molecule type" value="Genomic_DNA"/>
</dbReference>
<keyword evidence="3" id="KW-1133">Transmembrane helix</keyword>
<sequence>MSVYGSRRDDDDPGWNNQSYGSSESTGSYQSDRYDTPGPYQGPTYGHPSDPTSGMYGNHQPAAAPPPPPRPRRSGLNRTTLIITILAVLLLGAGTAAAATLLTGDDKGNETPNGPTAGDNTGPAAPASSAAAKEPISMTATGDVVMGMAPNKLAPNNGKGMFDQVAPLLKADFQMMNLEQTITDDTGVTKCGANSTSCVAFRTPPATVQNLKDAGTHLVSLANNHAYDFGDKGYKNTQAALDGVQIKYTGWPDQVTVTEVKGVKVAVVGFSPYERWSNSCIDVEKSSALITKASTQADIVVVQVHMGAEGSDKTRVKPGTENYVGENRCDPVKFSHAVVDAGADLVVGHGPHVVRGMEFYKGRLIAYSLGNFVGYGGALKFEGILGVTAVIKVSLNPDGTWAGGSLIPTHIVSPGVPRPDPNKRAITTISDLTKKDFAQTGPAIGADGTITAPK</sequence>
<dbReference type="Pfam" id="PF09587">
    <property type="entry name" value="PGA_cap"/>
    <property type="match status" value="1"/>
</dbReference>